<gene>
    <name evidence="4" type="ORF">PgNI_07710</name>
</gene>
<accession>A0A6P8B0L2</accession>
<dbReference type="Gene3D" id="3.40.50.12360">
    <property type="match status" value="1"/>
</dbReference>
<reference evidence="4" key="3">
    <citation type="submission" date="2025-08" db="UniProtKB">
        <authorList>
            <consortium name="RefSeq"/>
        </authorList>
    </citation>
    <scope>IDENTIFICATION</scope>
    <source>
        <strain evidence="4">NI907</strain>
    </source>
</reference>
<evidence type="ECO:0000256" key="2">
    <source>
        <dbReference type="SAM" id="MobiDB-lite"/>
    </source>
</evidence>
<name>A0A6P8B0L2_PYRGI</name>
<keyword evidence="3" id="KW-1185">Reference proteome</keyword>
<proteinExistence type="predicted"/>
<organism evidence="3 4">
    <name type="scientific">Pyricularia grisea</name>
    <name type="common">Crabgrass-specific blast fungus</name>
    <name type="synonym">Magnaporthe grisea</name>
    <dbReference type="NCBI Taxonomy" id="148305"/>
    <lineage>
        <taxon>Eukaryota</taxon>
        <taxon>Fungi</taxon>
        <taxon>Dikarya</taxon>
        <taxon>Ascomycota</taxon>
        <taxon>Pezizomycotina</taxon>
        <taxon>Sordariomycetes</taxon>
        <taxon>Sordariomycetidae</taxon>
        <taxon>Magnaporthales</taxon>
        <taxon>Pyriculariaceae</taxon>
        <taxon>Pyricularia</taxon>
    </lineage>
</organism>
<feature type="region of interest" description="Disordered" evidence="2">
    <location>
        <begin position="760"/>
        <end position="797"/>
    </location>
</feature>
<feature type="compositionally biased region" description="Basic and acidic residues" evidence="2">
    <location>
        <begin position="473"/>
        <end position="488"/>
    </location>
</feature>
<evidence type="ECO:0000313" key="3">
    <source>
        <dbReference type="Proteomes" id="UP000515153"/>
    </source>
</evidence>
<feature type="region of interest" description="Disordered" evidence="2">
    <location>
        <begin position="463"/>
        <end position="504"/>
    </location>
</feature>
<protein>
    <recommendedName>
        <fullName evidence="5">HDA1 complex subunit</fullName>
    </recommendedName>
</protein>
<reference evidence="4" key="2">
    <citation type="submission" date="2019-10" db="EMBL/GenBank/DDBJ databases">
        <authorList>
            <consortium name="NCBI Genome Project"/>
        </authorList>
    </citation>
    <scope>NUCLEOTIDE SEQUENCE</scope>
    <source>
        <strain evidence="4">NI907</strain>
    </source>
</reference>
<dbReference type="RefSeq" id="XP_030980690.1">
    <property type="nucleotide sequence ID" value="XM_031127720.1"/>
</dbReference>
<evidence type="ECO:0000313" key="4">
    <source>
        <dbReference type="RefSeq" id="XP_030980690.1"/>
    </source>
</evidence>
<feature type="compositionally biased region" description="Acidic residues" evidence="2">
    <location>
        <begin position="147"/>
        <end position="166"/>
    </location>
</feature>
<sequence>MVDANASAWATQIPGSDFSQMSASGPNNDTRQSQEPSAVDNLLAGMHTIPDNTNSQDNGSSVVHELMAGLREFQSRPPDAFEGPGLQSALQHLEQMGQPDPVLSTISPSELMGSTNPDMAQTSLLSIPGQDPLTLPVLGSLNTLESSESDEDPNEEDEEDEEEDNNEYLVTLSLAANMRPAYLRKIASEKDAITELMTAMSHAREPDAAAVDACRKVLAGLLDVCDLPSFDGGVGDLSGEAMTRHATGTNSKMLFVYELLHALRDAPLQVLILVRPGRAYDYLEAILKNDGFKFRRAENSQSQNEDAGPLSVILASTEQSPALHPSFANVVIGYDEASRSSGLLTPYIVSSSERRPMVLTLVASYTVEHLDVVMTRKMESIERLNALFLSTLQIWSNLINPPFLGPRGHPHEIAQNFASLIQDPSYNWAWRPEIIPESALDVFESSQADQLANIARISSSLEQPIEPSRSASRKRELEDGDDRRDGAKRARGISGSLLEDSRRRPQFSEEVESVLSQLPISNGPVAEISVAHIEAIVRENEALKEKLREKAKISSALANRLDALNKEHQGYIRTFNVFQKRYMEAVGDRGKFEKDRDVAFSQVEKIKSEAAAAKSTIEALKEENSGLRDQLHEATTALAKSEVPDLAKLGQLQQKLQEAETILVGLEKKLTVQDKDLEHARNAYQEASSRAAELGNENRALAADKAVLTQKASENRVRIHEIQTSNERIDFDFVRRQAEATLAERERELEKLRDELRTLKGRRETRGQSVPRSPRLGVMSPRGNGNGGAAGARSRGTSPIPAMFGDIGMMSGFQGNPRIDQIRRG</sequence>
<feature type="region of interest" description="Disordered" evidence="2">
    <location>
        <begin position="144"/>
        <end position="166"/>
    </location>
</feature>
<reference evidence="4" key="1">
    <citation type="journal article" date="2019" name="Mol. Biol. Evol.">
        <title>Blast fungal genomes show frequent chromosomal changes, gene gains and losses, and effector gene turnover.</title>
        <authorList>
            <person name="Gomez Luciano L.B."/>
            <person name="Jason Tsai I."/>
            <person name="Chuma I."/>
            <person name="Tosa Y."/>
            <person name="Chen Y.H."/>
            <person name="Li J.Y."/>
            <person name="Li M.Y."/>
            <person name="Jade Lu M.Y."/>
            <person name="Nakayashiki H."/>
            <person name="Li W.H."/>
        </authorList>
    </citation>
    <scope>NUCLEOTIDE SEQUENCE</scope>
    <source>
        <strain evidence="4">NI907</strain>
    </source>
</reference>
<feature type="region of interest" description="Disordered" evidence="2">
    <location>
        <begin position="1"/>
        <end position="60"/>
    </location>
</feature>
<feature type="coiled-coil region" evidence="1">
    <location>
        <begin position="603"/>
        <end position="704"/>
    </location>
</feature>
<keyword evidence="1" id="KW-0175">Coiled coil</keyword>
<dbReference type="Proteomes" id="UP000515153">
    <property type="component" value="Unplaced"/>
</dbReference>
<dbReference type="InterPro" id="IPR038609">
    <property type="entry name" value="HDA1_su2/3_sf"/>
</dbReference>
<dbReference type="AlphaFoldDB" id="A0A6P8B0L2"/>
<dbReference type="KEGG" id="pgri:PgNI_07710"/>
<feature type="compositionally biased region" description="Polar residues" evidence="2">
    <location>
        <begin position="8"/>
        <end position="36"/>
    </location>
</feature>
<feature type="compositionally biased region" description="Polar residues" evidence="2">
    <location>
        <begin position="104"/>
        <end position="125"/>
    </location>
</feature>
<evidence type="ECO:0008006" key="5">
    <source>
        <dbReference type="Google" id="ProtNLM"/>
    </source>
</evidence>
<feature type="compositionally biased region" description="Polar residues" evidence="2">
    <location>
        <begin position="50"/>
        <end position="60"/>
    </location>
</feature>
<feature type="region of interest" description="Disordered" evidence="2">
    <location>
        <begin position="99"/>
        <end position="132"/>
    </location>
</feature>
<dbReference type="GeneID" id="41962629"/>
<evidence type="ECO:0000256" key="1">
    <source>
        <dbReference type="SAM" id="Coils"/>
    </source>
</evidence>